<protein>
    <submittedName>
        <fullName evidence="2">GCN5 family acetyltransferase</fullName>
    </submittedName>
</protein>
<dbReference type="CDD" id="cd04301">
    <property type="entry name" value="NAT_SF"/>
    <property type="match status" value="1"/>
</dbReference>
<reference evidence="2 3" key="1">
    <citation type="submission" date="2016-06" db="EMBL/GenBank/DDBJ databases">
        <authorList>
            <person name="Kjaerup R.B."/>
            <person name="Dalgaard T.S."/>
            <person name="Juul-Madsen H.R."/>
        </authorList>
    </citation>
    <scope>NUCLEOTIDE SEQUENCE [LARGE SCALE GENOMIC DNA]</scope>
    <source>
        <strain evidence="2 3">852002-51834_SCH5396731</strain>
    </source>
</reference>
<sequence length="189" mass="20953">MQASGGLIRPASAADAAACVAIYRPYVERTVISWESDVPTENEMAARIAAAQVSHEWLVLERDRRVIGFAYGHALNRLATYQWSIETGIYLDAGHLRTGGGRALYTELLRRLTERGYRQAFAGITQPNEASNGFHRSFGFTQVGLYRRVEWKHDGWHDVAWMQLDLAAAEPDGAPGPIIQPGRVRESGA</sequence>
<dbReference type="Proteomes" id="UP000091914">
    <property type="component" value="Unassembled WGS sequence"/>
</dbReference>
<dbReference type="GO" id="GO:0016747">
    <property type="term" value="F:acyltransferase activity, transferring groups other than amino-acyl groups"/>
    <property type="evidence" value="ECO:0007669"/>
    <property type="project" value="InterPro"/>
</dbReference>
<dbReference type="SUPFAM" id="SSF55729">
    <property type="entry name" value="Acyl-CoA N-acyltransferases (Nat)"/>
    <property type="match status" value="1"/>
</dbReference>
<dbReference type="EMBL" id="LZSX01000039">
    <property type="protein sequence ID" value="OBB85406.1"/>
    <property type="molecule type" value="Genomic_DNA"/>
</dbReference>
<comment type="caution">
    <text evidence="2">The sequence shown here is derived from an EMBL/GenBank/DDBJ whole genome shotgun (WGS) entry which is preliminary data.</text>
</comment>
<dbReference type="PANTHER" id="PTHR43072">
    <property type="entry name" value="N-ACETYLTRANSFERASE"/>
    <property type="match status" value="1"/>
</dbReference>
<gene>
    <name evidence="2" type="ORF">A5760_08315</name>
</gene>
<dbReference type="Pfam" id="PF13420">
    <property type="entry name" value="Acetyltransf_4"/>
    <property type="match status" value="1"/>
</dbReference>
<evidence type="ECO:0000259" key="1">
    <source>
        <dbReference type="PROSITE" id="PS51186"/>
    </source>
</evidence>
<accession>A0A1A0VQD3</accession>
<dbReference type="InterPro" id="IPR016181">
    <property type="entry name" value="Acyl_CoA_acyltransferase"/>
</dbReference>
<dbReference type="RefSeq" id="WP_064880207.1">
    <property type="nucleotide sequence ID" value="NZ_LZSX01000039.1"/>
</dbReference>
<dbReference type="Gene3D" id="3.40.630.30">
    <property type="match status" value="1"/>
</dbReference>
<proteinExistence type="predicted"/>
<evidence type="ECO:0000313" key="3">
    <source>
        <dbReference type="Proteomes" id="UP000091914"/>
    </source>
</evidence>
<evidence type="ECO:0000313" key="2">
    <source>
        <dbReference type="EMBL" id="OBB85406.1"/>
    </source>
</evidence>
<keyword evidence="2" id="KW-0808">Transferase</keyword>
<dbReference type="InterPro" id="IPR000182">
    <property type="entry name" value="GNAT_dom"/>
</dbReference>
<feature type="domain" description="N-acetyltransferase" evidence="1">
    <location>
        <begin position="6"/>
        <end position="167"/>
    </location>
</feature>
<dbReference type="AlphaFoldDB" id="A0A1A0VQD3"/>
<name>A0A1A0VQD3_9MYCO</name>
<organism evidence="2 3">
    <name type="scientific">Mycobacterium colombiense</name>
    <dbReference type="NCBI Taxonomy" id="339268"/>
    <lineage>
        <taxon>Bacteria</taxon>
        <taxon>Bacillati</taxon>
        <taxon>Actinomycetota</taxon>
        <taxon>Actinomycetes</taxon>
        <taxon>Mycobacteriales</taxon>
        <taxon>Mycobacteriaceae</taxon>
        <taxon>Mycobacterium</taxon>
        <taxon>Mycobacterium avium complex (MAC)</taxon>
    </lineage>
</organism>
<dbReference type="PROSITE" id="PS51186">
    <property type="entry name" value="GNAT"/>
    <property type="match status" value="1"/>
</dbReference>
<dbReference type="PANTHER" id="PTHR43072:SF8">
    <property type="entry name" value="ACYLTRANSFERASE FABY-RELATED"/>
    <property type="match status" value="1"/>
</dbReference>